<evidence type="ECO:0000313" key="1">
    <source>
        <dbReference type="EMBL" id="KAF6020333.1"/>
    </source>
</evidence>
<sequence length="119" mass="13842">MLYLTWSCTKSLSQSQVMSGERCLRHLTRFYASPQPQWSLKSTIGRELNFRSAREKNIFYAENQHDSQSHYYFFFIVVESPGPTLPTTYLASFTSYSKISSTEPCHLLSTTMDKPVNYF</sequence>
<gene>
    <name evidence="1" type="ORF">EB796_021361</name>
</gene>
<dbReference type="EMBL" id="VXIV02003180">
    <property type="protein sequence ID" value="KAF6020333.1"/>
    <property type="molecule type" value="Genomic_DNA"/>
</dbReference>
<dbReference type="Proteomes" id="UP000593567">
    <property type="component" value="Unassembled WGS sequence"/>
</dbReference>
<protein>
    <submittedName>
        <fullName evidence="1">Uncharacterized protein</fullName>
    </submittedName>
</protein>
<comment type="caution">
    <text evidence="1">The sequence shown here is derived from an EMBL/GenBank/DDBJ whole genome shotgun (WGS) entry which is preliminary data.</text>
</comment>
<name>A0A7J7J2M1_BUGNE</name>
<proteinExistence type="predicted"/>
<dbReference type="AlphaFoldDB" id="A0A7J7J2M1"/>
<reference evidence="1" key="1">
    <citation type="submission" date="2020-06" db="EMBL/GenBank/DDBJ databases">
        <title>Draft genome of Bugula neritina, a colonial animal packing powerful symbionts and potential medicines.</title>
        <authorList>
            <person name="Rayko M."/>
        </authorList>
    </citation>
    <scope>NUCLEOTIDE SEQUENCE [LARGE SCALE GENOMIC DNA]</scope>
    <source>
        <strain evidence="1">Kwan_BN1</strain>
    </source>
</reference>
<keyword evidence="2" id="KW-1185">Reference proteome</keyword>
<accession>A0A7J7J2M1</accession>
<evidence type="ECO:0000313" key="2">
    <source>
        <dbReference type="Proteomes" id="UP000593567"/>
    </source>
</evidence>
<organism evidence="1 2">
    <name type="scientific">Bugula neritina</name>
    <name type="common">Brown bryozoan</name>
    <name type="synonym">Sertularia neritina</name>
    <dbReference type="NCBI Taxonomy" id="10212"/>
    <lineage>
        <taxon>Eukaryota</taxon>
        <taxon>Metazoa</taxon>
        <taxon>Spiralia</taxon>
        <taxon>Lophotrochozoa</taxon>
        <taxon>Bryozoa</taxon>
        <taxon>Gymnolaemata</taxon>
        <taxon>Cheilostomatida</taxon>
        <taxon>Flustrina</taxon>
        <taxon>Buguloidea</taxon>
        <taxon>Bugulidae</taxon>
        <taxon>Bugula</taxon>
    </lineage>
</organism>